<evidence type="ECO:0000256" key="2">
    <source>
        <dbReference type="ARBA" id="ARBA00022692"/>
    </source>
</evidence>
<protein>
    <submittedName>
        <fullName evidence="8">MFS general substrate transporter</fullName>
    </submittedName>
</protein>
<dbReference type="EMBL" id="KZ613964">
    <property type="protein sequence ID" value="PMD31069.1"/>
    <property type="molecule type" value="Genomic_DNA"/>
</dbReference>
<feature type="domain" description="Major facilitator superfamily (MFS) profile" evidence="7">
    <location>
        <begin position="56"/>
        <end position="544"/>
    </location>
</feature>
<feature type="transmembrane region" description="Helical" evidence="6">
    <location>
        <begin position="154"/>
        <end position="174"/>
    </location>
</feature>
<dbReference type="PROSITE" id="PS50850">
    <property type="entry name" value="MFS"/>
    <property type="match status" value="1"/>
</dbReference>
<dbReference type="Pfam" id="PF07690">
    <property type="entry name" value="MFS_1"/>
    <property type="match status" value="1"/>
</dbReference>
<reference evidence="8 9" key="1">
    <citation type="submission" date="2016-04" db="EMBL/GenBank/DDBJ databases">
        <title>A degradative enzymes factory behind the ericoid mycorrhizal symbiosis.</title>
        <authorList>
            <consortium name="DOE Joint Genome Institute"/>
            <person name="Martino E."/>
            <person name="Morin E."/>
            <person name="Grelet G."/>
            <person name="Kuo A."/>
            <person name="Kohler A."/>
            <person name="Daghino S."/>
            <person name="Barry K."/>
            <person name="Choi C."/>
            <person name="Cichocki N."/>
            <person name="Clum A."/>
            <person name="Copeland A."/>
            <person name="Hainaut M."/>
            <person name="Haridas S."/>
            <person name="Labutti K."/>
            <person name="Lindquist E."/>
            <person name="Lipzen A."/>
            <person name="Khouja H.-R."/>
            <person name="Murat C."/>
            <person name="Ohm R."/>
            <person name="Olson A."/>
            <person name="Spatafora J."/>
            <person name="Veneault-Fourrey C."/>
            <person name="Henrissat B."/>
            <person name="Grigoriev I."/>
            <person name="Martin F."/>
            <person name="Perotto S."/>
        </authorList>
    </citation>
    <scope>NUCLEOTIDE SEQUENCE [LARGE SCALE GENOMIC DNA]</scope>
    <source>
        <strain evidence="8 9">F</strain>
    </source>
</reference>
<dbReference type="GO" id="GO:0005886">
    <property type="term" value="C:plasma membrane"/>
    <property type="evidence" value="ECO:0007669"/>
    <property type="project" value="TreeGrafter"/>
</dbReference>
<dbReference type="AlphaFoldDB" id="A0A2J6QXW0"/>
<dbReference type="InterPro" id="IPR005829">
    <property type="entry name" value="Sugar_transporter_CS"/>
</dbReference>
<feature type="transmembrane region" description="Helical" evidence="6">
    <location>
        <begin position="413"/>
        <end position="434"/>
    </location>
</feature>
<dbReference type="InterPro" id="IPR020846">
    <property type="entry name" value="MFS_dom"/>
</dbReference>
<dbReference type="InterPro" id="IPR036259">
    <property type="entry name" value="MFS_trans_sf"/>
</dbReference>
<sequence>MSIMGDRGTNDSLTTNDLGGSKELEVTINGPVDESVERSDEDEFLSWKAGRREWLIIIDLVSVALVVALDATILVPALPSIAVSLNANTTQTFWIGSSYLLVSAVVQPFIVNLSDIFGRRPVMLSSIGIFTAGTVICCVTNNYAVFIVGRSVQGIGGGGSFALVSVILADIIPLRQRAQYQAVTSLAWSFAAITGPLIGGLFSQHTTWRWCFYINFPFCVFAFVMTSLVVKLNIDRPALSLKAKALSIDWIGAFLFIASACSFLIGIMWGGSQYAWSTMKTILPIVLGTVGLISCLFWEAYGATQPFFRLSLFRSRTSNAAYFCVFLQGLLTFCLLYYIPFYFQACKDSSTTISGLNLMGITVGLASSGVGSGILLTKIGRYRWVLVQGWVLMILGNGLLILLDVAIPSSHWIPIFIVVGISHGPTMMSLIICIQAASPKEDVSYAASVYTFMRSLGQSVGVAIGATVFQNTMAHHLSTLSLPSAIAKNAEEFVSILKQMPLESPERKMYTLAYAQSFRNLFEVLTGFAVLGLLTSFLIKEYSLNRNLESVHVLQNRVGIELESGPDPALGETPESEESKGKDE</sequence>
<organism evidence="8 9">
    <name type="scientific">Hyaloscypha variabilis (strain UAMH 11265 / GT02V1 / F)</name>
    <name type="common">Meliniomyces variabilis</name>
    <dbReference type="NCBI Taxonomy" id="1149755"/>
    <lineage>
        <taxon>Eukaryota</taxon>
        <taxon>Fungi</taxon>
        <taxon>Dikarya</taxon>
        <taxon>Ascomycota</taxon>
        <taxon>Pezizomycotina</taxon>
        <taxon>Leotiomycetes</taxon>
        <taxon>Helotiales</taxon>
        <taxon>Hyaloscyphaceae</taxon>
        <taxon>Hyaloscypha</taxon>
        <taxon>Hyaloscypha variabilis</taxon>
    </lineage>
</organism>
<feature type="transmembrane region" description="Helical" evidence="6">
    <location>
        <begin position="186"/>
        <end position="206"/>
    </location>
</feature>
<dbReference type="OrthoDB" id="4139357at2759"/>
<feature type="transmembrane region" description="Helical" evidence="6">
    <location>
        <begin position="355"/>
        <end position="377"/>
    </location>
</feature>
<feature type="transmembrane region" description="Helical" evidence="6">
    <location>
        <begin position="54"/>
        <end position="79"/>
    </location>
</feature>
<feature type="region of interest" description="Disordered" evidence="5">
    <location>
        <begin position="563"/>
        <end position="584"/>
    </location>
</feature>
<feature type="transmembrane region" description="Helical" evidence="6">
    <location>
        <begin position="122"/>
        <end position="148"/>
    </location>
</feature>
<comment type="subcellular location">
    <subcellularLocation>
        <location evidence="1">Membrane</location>
        <topology evidence="1">Multi-pass membrane protein</topology>
    </subcellularLocation>
</comment>
<evidence type="ECO:0000256" key="6">
    <source>
        <dbReference type="SAM" id="Phobius"/>
    </source>
</evidence>
<keyword evidence="9" id="KW-1185">Reference proteome</keyword>
<feature type="transmembrane region" description="Helical" evidence="6">
    <location>
        <begin position="91"/>
        <end position="110"/>
    </location>
</feature>
<evidence type="ECO:0000256" key="5">
    <source>
        <dbReference type="SAM" id="MobiDB-lite"/>
    </source>
</evidence>
<keyword evidence="4 6" id="KW-0472">Membrane</keyword>
<evidence type="ECO:0000256" key="3">
    <source>
        <dbReference type="ARBA" id="ARBA00022989"/>
    </source>
</evidence>
<feature type="transmembrane region" description="Helical" evidence="6">
    <location>
        <begin position="212"/>
        <end position="234"/>
    </location>
</feature>
<proteinExistence type="predicted"/>
<evidence type="ECO:0000256" key="1">
    <source>
        <dbReference type="ARBA" id="ARBA00004141"/>
    </source>
</evidence>
<dbReference type="PANTHER" id="PTHR23501">
    <property type="entry name" value="MAJOR FACILITATOR SUPERFAMILY"/>
    <property type="match status" value="1"/>
</dbReference>
<dbReference type="Gene3D" id="1.20.1250.20">
    <property type="entry name" value="MFS general substrate transporter like domains"/>
    <property type="match status" value="1"/>
</dbReference>
<dbReference type="GO" id="GO:0022857">
    <property type="term" value="F:transmembrane transporter activity"/>
    <property type="evidence" value="ECO:0007669"/>
    <property type="project" value="InterPro"/>
</dbReference>
<keyword evidence="2 6" id="KW-0812">Transmembrane</keyword>
<dbReference type="SUPFAM" id="SSF103473">
    <property type="entry name" value="MFS general substrate transporter"/>
    <property type="match status" value="1"/>
</dbReference>
<accession>A0A2J6QXW0</accession>
<dbReference type="PANTHER" id="PTHR23501:SF94">
    <property type="entry name" value="MAJOR FACILITATOR SUPERFAMILY (MFS) PROFILE DOMAIN-CONTAINING PROTEIN"/>
    <property type="match status" value="1"/>
</dbReference>
<evidence type="ECO:0000256" key="4">
    <source>
        <dbReference type="ARBA" id="ARBA00023136"/>
    </source>
</evidence>
<gene>
    <name evidence="8" type="ORF">L207DRAFT_641215</name>
</gene>
<feature type="transmembrane region" description="Helical" evidence="6">
    <location>
        <begin position="246"/>
        <end position="269"/>
    </location>
</feature>
<dbReference type="CDD" id="cd17502">
    <property type="entry name" value="MFS_Azr1_MDR_like"/>
    <property type="match status" value="1"/>
</dbReference>
<dbReference type="InterPro" id="IPR011701">
    <property type="entry name" value="MFS"/>
</dbReference>
<feature type="transmembrane region" description="Helical" evidence="6">
    <location>
        <begin position="281"/>
        <end position="301"/>
    </location>
</feature>
<evidence type="ECO:0000313" key="8">
    <source>
        <dbReference type="EMBL" id="PMD31069.1"/>
    </source>
</evidence>
<keyword evidence="3 6" id="KW-1133">Transmembrane helix</keyword>
<name>A0A2J6QXW0_HYAVF</name>
<feature type="transmembrane region" description="Helical" evidence="6">
    <location>
        <begin position="518"/>
        <end position="539"/>
    </location>
</feature>
<dbReference type="Proteomes" id="UP000235786">
    <property type="component" value="Unassembled WGS sequence"/>
</dbReference>
<evidence type="ECO:0000259" key="7">
    <source>
        <dbReference type="PROSITE" id="PS50850"/>
    </source>
</evidence>
<feature type="transmembrane region" description="Helical" evidence="6">
    <location>
        <begin position="321"/>
        <end position="343"/>
    </location>
</feature>
<feature type="transmembrane region" description="Helical" evidence="6">
    <location>
        <begin position="384"/>
        <end position="407"/>
    </location>
</feature>
<dbReference type="Gene3D" id="1.20.1720.10">
    <property type="entry name" value="Multidrug resistance protein D"/>
    <property type="match status" value="1"/>
</dbReference>
<evidence type="ECO:0000313" key="9">
    <source>
        <dbReference type="Proteomes" id="UP000235786"/>
    </source>
</evidence>
<dbReference type="PROSITE" id="PS00216">
    <property type="entry name" value="SUGAR_TRANSPORT_1"/>
    <property type="match status" value="1"/>
</dbReference>